<feature type="region of interest" description="Disordered" evidence="1">
    <location>
        <begin position="153"/>
        <end position="192"/>
    </location>
</feature>
<organism evidence="2 3">
    <name type="scientific">Rivihabitans pingtungensis</name>
    <dbReference type="NCBI Taxonomy" id="1054498"/>
    <lineage>
        <taxon>Bacteria</taxon>
        <taxon>Pseudomonadati</taxon>
        <taxon>Pseudomonadota</taxon>
        <taxon>Betaproteobacteria</taxon>
        <taxon>Neisseriales</taxon>
        <taxon>Aquaspirillaceae</taxon>
        <taxon>Rivihabitans</taxon>
    </lineage>
</organism>
<sequence>MHAARQALQHPKPGRAHPADAGHHKRWAVCRCNAAAYAAHRAGHGWRRGVFPAGLGRAGLPMWAAFYGDQWQKTGEKLAVSALTGQKLHNPCAGSNWAFCLDGQTECPQINENSRRRTFFLLQRSNFQQLCLCPWHQGFPLHDSVSVLASPAQAGFTQQGKHRKKSRKNKGGNFWQKKSAGDKPALQSTKEK</sequence>
<accession>A0A318LF60</accession>
<gene>
    <name evidence="2" type="ORF">DFR34_10428</name>
</gene>
<feature type="region of interest" description="Disordered" evidence="1">
    <location>
        <begin position="1"/>
        <end position="21"/>
    </location>
</feature>
<reference evidence="2 3" key="1">
    <citation type="submission" date="2018-05" db="EMBL/GenBank/DDBJ databases">
        <title>Genomic Encyclopedia of Type Strains, Phase IV (KMG-IV): sequencing the most valuable type-strain genomes for metagenomic binning, comparative biology and taxonomic classification.</title>
        <authorList>
            <person name="Goeker M."/>
        </authorList>
    </citation>
    <scope>NUCLEOTIDE SEQUENCE [LARGE SCALE GENOMIC DNA]</scope>
    <source>
        <strain evidence="2 3">DSM 29661</strain>
    </source>
</reference>
<feature type="compositionally biased region" description="Basic residues" evidence="1">
    <location>
        <begin position="160"/>
        <end position="170"/>
    </location>
</feature>
<name>A0A318LF60_9NEIS</name>
<evidence type="ECO:0000313" key="2">
    <source>
        <dbReference type="EMBL" id="PXX80257.1"/>
    </source>
</evidence>
<dbReference type="Proteomes" id="UP000247555">
    <property type="component" value="Unassembled WGS sequence"/>
</dbReference>
<proteinExistence type="predicted"/>
<protein>
    <submittedName>
        <fullName evidence="2">Uncharacterized protein</fullName>
    </submittedName>
</protein>
<keyword evidence="3" id="KW-1185">Reference proteome</keyword>
<comment type="caution">
    <text evidence="2">The sequence shown here is derived from an EMBL/GenBank/DDBJ whole genome shotgun (WGS) entry which is preliminary data.</text>
</comment>
<dbReference type="AlphaFoldDB" id="A0A318LF60"/>
<evidence type="ECO:0000313" key="3">
    <source>
        <dbReference type="Proteomes" id="UP000247555"/>
    </source>
</evidence>
<evidence type="ECO:0000256" key="1">
    <source>
        <dbReference type="SAM" id="MobiDB-lite"/>
    </source>
</evidence>
<dbReference type="EMBL" id="QJKI01000004">
    <property type="protein sequence ID" value="PXX80257.1"/>
    <property type="molecule type" value="Genomic_DNA"/>
</dbReference>